<reference evidence="3 4" key="1">
    <citation type="submission" date="2018-12" db="EMBL/GenBank/DDBJ databases">
        <title>Persistence of Moraxella catarrhalis in Chronic Obstructive Pulmonary Disease and Regulation of the Hag/MID Adhesin.</title>
        <authorList>
            <person name="Murphy T."/>
            <person name="Zhao X."/>
            <person name="Vyas G."/>
            <person name="Aluvathingal J."/>
            <person name="Nadendla S."/>
            <person name="Tallon L."/>
            <person name="Tettelin H."/>
        </authorList>
    </citation>
    <scope>NUCLEOTIDE SEQUENCE [LARGE SCALE GENOMIC DNA]</scope>
    <source>
        <strain evidence="2 3">173P27B1</strain>
        <strain evidence="1 4">46P58B1</strain>
    </source>
</reference>
<evidence type="ECO:0000313" key="3">
    <source>
        <dbReference type="Proteomes" id="UP000268436"/>
    </source>
</evidence>
<protein>
    <submittedName>
        <fullName evidence="1">Uncharacterized protein</fullName>
    </submittedName>
</protein>
<evidence type="ECO:0000313" key="2">
    <source>
        <dbReference type="EMBL" id="RUO13492.1"/>
    </source>
</evidence>
<dbReference type="EMBL" id="CP034662">
    <property type="protein sequence ID" value="AZQ92461.1"/>
    <property type="molecule type" value="Genomic_DNA"/>
</dbReference>
<gene>
    <name evidence="1" type="ORF">EJK53_0648</name>
    <name evidence="2" type="ORF">EJK54_0258</name>
</gene>
<accession>A0A3S9QCJ6</accession>
<proteinExistence type="predicted"/>
<evidence type="ECO:0000313" key="4">
    <source>
        <dbReference type="Proteomes" id="UP000280228"/>
    </source>
</evidence>
<sequence>MGVNIANVTADLSFRKLDTVINKFYSYYCIFRHKNSIFLQFLHKNM</sequence>
<dbReference type="EMBL" id="RYER01000021">
    <property type="protein sequence ID" value="RUO13492.1"/>
    <property type="molecule type" value="Genomic_DNA"/>
</dbReference>
<name>A0A3S9QCJ6_MORCA</name>
<dbReference type="Proteomes" id="UP000280228">
    <property type="component" value="Chromosome"/>
</dbReference>
<evidence type="ECO:0000313" key="1">
    <source>
        <dbReference type="EMBL" id="AZQ92461.1"/>
    </source>
</evidence>
<dbReference type="AlphaFoldDB" id="A0A3S9QCJ6"/>
<keyword evidence="3" id="KW-1185">Reference proteome</keyword>
<organism evidence="1 4">
    <name type="scientific">Moraxella catarrhalis</name>
    <name type="common">Branhamella catarrhalis</name>
    <dbReference type="NCBI Taxonomy" id="480"/>
    <lineage>
        <taxon>Bacteria</taxon>
        <taxon>Pseudomonadati</taxon>
        <taxon>Pseudomonadota</taxon>
        <taxon>Gammaproteobacteria</taxon>
        <taxon>Moraxellales</taxon>
        <taxon>Moraxellaceae</taxon>
        <taxon>Moraxella</taxon>
    </lineage>
</organism>
<dbReference type="Proteomes" id="UP000268436">
    <property type="component" value="Unassembled WGS sequence"/>
</dbReference>